<name>A0A0A5G293_9BACI</name>
<organism evidence="2 3">
    <name type="scientific">Pontibacillus marinus BH030004 = DSM 16465</name>
    <dbReference type="NCBI Taxonomy" id="1385511"/>
    <lineage>
        <taxon>Bacteria</taxon>
        <taxon>Bacillati</taxon>
        <taxon>Bacillota</taxon>
        <taxon>Bacilli</taxon>
        <taxon>Bacillales</taxon>
        <taxon>Bacillaceae</taxon>
        <taxon>Pontibacillus</taxon>
    </lineage>
</organism>
<dbReference type="SUPFAM" id="SSF52096">
    <property type="entry name" value="ClpP/crotonase"/>
    <property type="match status" value="1"/>
</dbReference>
<keyword evidence="3" id="KW-1185">Reference proteome</keyword>
<dbReference type="PANTHER" id="PTHR43459:SF1">
    <property type="entry name" value="EG:BACN32G11.4 PROTEIN"/>
    <property type="match status" value="1"/>
</dbReference>
<dbReference type="CDD" id="cd06558">
    <property type="entry name" value="crotonase-like"/>
    <property type="match status" value="1"/>
</dbReference>
<sequence>MSYYNVKSENGITHLKFTRPDKLNALNVESLQELKDHLKTIEQNDDAIVVLSGEGKGFCAGGDVSMMESLHGESSFHEVMSVIEEIIETIYLMPKLIISAVHGSAVGLGLSIALSSDYVLAHNQSKLSMNFIGIGLLPDGGGHFWLQERLGVHKAKQFAWHGKSLVALEAYEEGLVDEVTEDEAETAALSLAQAWQKRPLQAMIATKQVYHRNRIKELQSYMEQERNLQYKLRGTQDHKEGVQAFMQKREPHFVGK</sequence>
<reference evidence="2 3" key="1">
    <citation type="submission" date="2013-08" db="EMBL/GenBank/DDBJ databases">
        <authorList>
            <person name="Huang J."/>
            <person name="Wang G."/>
        </authorList>
    </citation>
    <scope>NUCLEOTIDE SEQUENCE [LARGE SCALE GENOMIC DNA]</scope>
    <source>
        <strain evidence="2 3">BH030004</strain>
    </source>
</reference>
<dbReference type="STRING" id="1385511.GCA_000425225_03543"/>
<dbReference type="RefSeq" id="WP_027447116.1">
    <property type="nucleotide sequence ID" value="NZ_AULJ01000048.1"/>
</dbReference>
<dbReference type="NCBIfam" id="NF005804">
    <property type="entry name" value="PRK07659.1"/>
    <property type="match status" value="1"/>
</dbReference>
<dbReference type="Pfam" id="PF00378">
    <property type="entry name" value="ECH_1"/>
    <property type="match status" value="1"/>
</dbReference>
<comment type="caution">
    <text evidence="2">The sequence shown here is derived from an EMBL/GenBank/DDBJ whole genome shotgun (WGS) entry which is preliminary data.</text>
</comment>
<proteinExistence type="inferred from homology"/>
<dbReference type="InterPro" id="IPR014748">
    <property type="entry name" value="Enoyl-CoA_hydra_C"/>
</dbReference>
<dbReference type="eggNOG" id="COG1024">
    <property type="taxonomic scope" value="Bacteria"/>
</dbReference>
<evidence type="ECO:0000256" key="1">
    <source>
        <dbReference type="ARBA" id="ARBA00005254"/>
    </source>
</evidence>
<protein>
    <submittedName>
        <fullName evidence="2">Enoyl-CoA hydratase</fullName>
    </submittedName>
</protein>
<dbReference type="AlphaFoldDB" id="A0A0A5G293"/>
<evidence type="ECO:0000313" key="3">
    <source>
        <dbReference type="Proteomes" id="UP000030403"/>
    </source>
</evidence>
<dbReference type="OrthoDB" id="9775794at2"/>
<dbReference type="Gene3D" id="1.10.12.10">
    <property type="entry name" value="Lyase 2-enoyl-coa Hydratase, Chain A, domain 2"/>
    <property type="match status" value="1"/>
</dbReference>
<evidence type="ECO:0000313" key="2">
    <source>
        <dbReference type="EMBL" id="KGX86154.1"/>
    </source>
</evidence>
<gene>
    <name evidence="2" type="ORF">N783_12600</name>
</gene>
<dbReference type="InterPro" id="IPR029045">
    <property type="entry name" value="ClpP/crotonase-like_dom_sf"/>
</dbReference>
<dbReference type="InterPro" id="IPR001753">
    <property type="entry name" value="Enoyl-CoA_hydra/iso"/>
</dbReference>
<dbReference type="Gene3D" id="3.90.226.10">
    <property type="entry name" value="2-enoyl-CoA Hydratase, Chain A, domain 1"/>
    <property type="match status" value="1"/>
</dbReference>
<comment type="similarity">
    <text evidence="1">Belongs to the enoyl-CoA hydratase/isomerase family.</text>
</comment>
<dbReference type="Proteomes" id="UP000030403">
    <property type="component" value="Unassembled WGS sequence"/>
</dbReference>
<dbReference type="GO" id="GO:0003824">
    <property type="term" value="F:catalytic activity"/>
    <property type="evidence" value="ECO:0007669"/>
    <property type="project" value="UniProtKB-ARBA"/>
</dbReference>
<dbReference type="EMBL" id="AVPF01000033">
    <property type="protein sequence ID" value="KGX86154.1"/>
    <property type="molecule type" value="Genomic_DNA"/>
</dbReference>
<accession>A0A0A5G293</accession>
<dbReference type="PANTHER" id="PTHR43459">
    <property type="entry name" value="ENOYL-COA HYDRATASE"/>
    <property type="match status" value="1"/>
</dbReference>